<sequence>MQLINRLSMSYPVFLSLILVLAFVLSAQLGALLLSNFMAETSASNISIFTRFAAASLMVVLLGRLGGLRTSGVSNPMRDWHKHWFVVSLTMLVVMALNFSIVRWSELSIAFAQIPMWALDHLAAGVFEEIMMRALVFFILARAWANKSNGLVKAAIAQAVIFGALHLLNLLNGWSMAVVMQVLYATFLGISFAGIVAFSRTVWPAVLLHAMINASGSLNRAFIVDYAEEPVSITLYLVFTSVIFIATTVPALLLLKRAADKETFGVKSSLNSLSYS</sequence>
<feature type="transmembrane region" description="Helical" evidence="1">
    <location>
        <begin position="122"/>
        <end position="144"/>
    </location>
</feature>
<protein>
    <recommendedName>
        <fullName evidence="2">CAAX prenyl protease 2/Lysostaphin resistance protein A-like domain-containing protein</fullName>
    </recommendedName>
</protein>
<feature type="transmembrane region" description="Helical" evidence="1">
    <location>
        <begin position="12"/>
        <end position="34"/>
    </location>
</feature>
<name>A0AA48I4P8_9ALTE</name>
<evidence type="ECO:0000256" key="1">
    <source>
        <dbReference type="SAM" id="Phobius"/>
    </source>
</evidence>
<gene>
    <name evidence="3" type="ORF">MACH26_14010</name>
</gene>
<dbReference type="Proteomes" id="UP001333710">
    <property type="component" value="Chromosome"/>
</dbReference>
<dbReference type="KEGG" id="pmaw:MACH26_14010"/>
<dbReference type="GO" id="GO:0004175">
    <property type="term" value="F:endopeptidase activity"/>
    <property type="evidence" value="ECO:0007669"/>
    <property type="project" value="UniProtKB-ARBA"/>
</dbReference>
<feature type="transmembrane region" description="Helical" evidence="1">
    <location>
        <begin position="84"/>
        <end position="102"/>
    </location>
</feature>
<keyword evidence="1" id="KW-1133">Transmembrane helix</keyword>
<accession>A0AA48I4P8</accession>
<keyword evidence="1" id="KW-0472">Membrane</keyword>
<feature type="transmembrane region" description="Helical" evidence="1">
    <location>
        <begin position="235"/>
        <end position="255"/>
    </location>
</feature>
<feature type="domain" description="CAAX prenyl protease 2/Lysostaphin resistance protein A-like" evidence="2">
    <location>
        <begin position="113"/>
        <end position="214"/>
    </location>
</feature>
<dbReference type="Pfam" id="PF02517">
    <property type="entry name" value="Rce1-like"/>
    <property type="match status" value="1"/>
</dbReference>
<feature type="transmembrane region" description="Helical" evidence="1">
    <location>
        <begin position="205"/>
        <end position="223"/>
    </location>
</feature>
<dbReference type="RefSeq" id="WP_338291885.1">
    <property type="nucleotide sequence ID" value="NZ_AP027272.1"/>
</dbReference>
<evidence type="ECO:0000313" key="4">
    <source>
        <dbReference type="Proteomes" id="UP001333710"/>
    </source>
</evidence>
<feature type="transmembrane region" description="Helical" evidence="1">
    <location>
        <begin position="151"/>
        <end position="168"/>
    </location>
</feature>
<evidence type="ECO:0000313" key="3">
    <source>
        <dbReference type="EMBL" id="BDX05880.1"/>
    </source>
</evidence>
<organism evidence="3 4">
    <name type="scientific">Planctobacterium marinum</name>
    <dbReference type="NCBI Taxonomy" id="1631968"/>
    <lineage>
        <taxon>Bacteria</taxon>
        <taxon>Pseudomonadati</taxon>
        <taxon>Pseudomonadota</taxon>
        <taxon>Gammaproteobacteria</taxon>
        <taxon>Alteromonadales</taxon>
        <taxon>Alteromonadaceae</taxon>
        <taxon>Planctobacterium</taxon>
    </lineage>
</organism>
<dbReference type="GO" id="GO:0080120">
    <property type="term" value="P:CAAX-box protein maturation"/>
    <property type="evidence" value="ECO:0007669"/>
    <property type="project" value="UniProtKB-ARBA"/>
</dbReference>
<feature type="transmembrane region" description="Helical" evidence="1">
    <location>
        <begin position="46"/>
        <end position="63"/>
    </location>
</feature>
<proteinExistence type="predicted"/>
<evidence type="ECO:0000259" key="2">
    <source>
        <dbReference type="Pfam" id="PF02517"/>
    </source>
</evidence>
<keyword evidence="1" id="KW-0812">Transmembrane</keyword>
<dbReference type="AlphaFoldDB" id="A0AA48I4P8"/>
<feature type="transmembrane region" description="Helical" evidence="1">
    <location>
        <begin position="174"/>
        <end position="198"/>
    </location>
</feature>
<keyword evidence="4" id="KW-1185">Reference proteome</keyword>
<reference evidence="3" key="1">
    <citation type="submission" date="2023-01" db="EMBL/GenBank/DDBJ databases">
        <title>Complete genome sequence of Planctobacterium marinum strain Dej080120_11.</title>
        <authorList>
            <person name="Ueki S."/>
            <person name="Maruyama F."/>
        </authorList>
    </citation>
    <scope>NUCLEOTIDE SEQUENCE</scope>
    <source>
        <strain evidence="3">Dej080120_11</strain>
    </source>
</reference>
<dbReference type="EMBL" id="AP027272">
    <property type="protein sequence ID" value="BDX05880.1"/>
    <property type="molecule type" value="Genomic_DNA"/>
</dbReference>
<dbReference type="InterPro" id="IPR003675">
    <property type="entry name" value="Rce1/LyrA-like_dom"/>
</dbReference>